<proteinExistence type="predicted"/>
<name>G3HA37_CRIGR</name>
<dbReference type="EMBL" id="JH000243">
    <property type="protein sequence ID" value="EGW01849.1"/>
    <property type="molecule type" value="Genomic_DNA"/>
</dbReference>
<dbReference type="Proteomes" id="UP000001075">
    <property type="component" value="Unassembled WGS sequence"/>
</dbReference>
<organism evidence="1 2">
    <name type="scientific">Cricetulus griseus</name>
    <name type="common">Chinese hamster</name>
    <name type="synonym">Cricetulus barabensis griseus</name>
    <dbReference type="NCBI Taxonomy" id="10029"/>
    <lineage>
        <taxon>Eukaryota</taxon>
        <taxon>Metazoa</taxon>
        <taxon>Chordata</taxon>
        <taxon>Craniata</taxon>
        <taxon>Vertebrata</taxon>
        <taxon>Euteleostomi</taxon>
        <taxon>Mammalia</taxon>
        <taxon>Eutheria</taxon>
        <taxon>Euarchontoglires</taxon>
        <taxon>Glires</taxon>
        <taxon>Rodentia</taxon>
        <taxon>Myomorpha</taxon>
        <taxon>Muroidea</taxon>
        <taxon>Cricetidae</taxon>
        <taxon>Cricetinae</taxon>
        <taxon>Cricetulus</taxon>
    </lineage>
</organism>
<protein>
    <submittedName>
        <fullName evidence="1">Uncharacterized protein</fullName>
    </submittedName>
</protein>
<gene>
    <name evidence="1" type="ORF">I79_007279</name>
</gene>
<reference evidence="2" key="1">
    <citation type="journal article" date="2011" name="Nat. Biotechnol.">
        <title>The genomic sequence of the Chinese hamster ovary (CHO)-K1 cell line.</title>
        <authorList>
            <person name="Xu X."/>
            <person name="Nagarajan H."/>
            <person name="Lewis N.E."/>
            <person name="Pan S."/>
            <person name="Cai Z."/>
            <person name="Liu X."/>
            <person name="Chen W."/>
            <person name="Xie M."/>
            <person name="Wang W."/>
            <person name="Hammond S."/>
            <person name="Andersen M.R."/>
            <person name="Neff N."/>
            <person name="Passarelli B."/>
            <person name="Koh W."/>
            <person name="Fan H.C."/>
            <person name="Wang J."/>
            <person name="Gui Y."/>
            <person name="Lee K.H."/>
            <person name="Betenbaugh M.J."/>
            <person name="Quake S.R."/>
            <person name="Famili I."/>
            <person name="Palsson B.O."/>
            <person name="Wang J."/>
        </authorList>
    </citation>
    <scope>NUCLEOTIDE SEQUENCE [LARGE SCALE GENOMIC DNA]</scope>
    <source>
        <strain evidence="2">CHO K1 cell line</strain>
    </source>
</reference>
<dbReference type="AlphaFoldDB" id="G3HA37"/>
<evidence type="ECO:0000313" key="2">
    <source>
        <dbReference type="Proteomes" id="UP000001075"/>
    </source>
</evidence>
<evidence type="ECO:0000313" key="1">
    <source>
        <dbReference type="EMBL" id="EGW01849.1"/>
    </source>
</evidence>
<accession>G3HA37</accession>
<dbReference type="InParanoid" id="G3HA37"/>
<sequence>MEGRCLLAHPASFLTQPRPMCPGMALPTVEWALQHQSSVKKMLHRCPQANQMEAILHFCSFFPGMSFASC</sequence>